<dbReference type="InterPro" id="IPR036291">
    <property type="entry name" value="NAD(P)-bd_dom_sf"/>
</dbReference>
<dbReference type="EMBL" id="JACYXC010000001">
    <property type="protein sequence ID" value="MBH5337827.1"/>
    <property type="molecule type" value="Genomic_DNA"/>
</dbReference>
<evidence type="ECO:0000256" key="1">
    <source>
        <dbReference type="ARBA" id="ARBA00022450"/>
    </source>
</evidence>
<keyword evidence="1" id="KW-0596">Phosphopantetheine</keyword>
<feature type="region of interest" description="Disordered" evidence="3">
    <location>
        <begin position="1"/>
        <end position="54"/>
    </location>
</feature>
<evidence type="ECO:0000259" key="4">
    <source>
        <dbReference type="SMART" id="SM00822"/>
    </source>
</evidence>
<organism evidence="5 6">
    <name type="scientific">Streptomyces pactum</name>
    <dbReference type="NCBI Taxonomy" id="68249"/>
    <lineage>
        <taxon>Bacteria</taxon>
        <taxon>Bacillati</taxon>
        <taxon>Actinomycetota</taxon>
        <taxon>Actinomycetes</taxon>
        <taxon>Kitasatosporales</taxon>
        <taxon>Streptomycetaceae</taxon>
        <taxon>Streptomyces</taxon>
    </lineage>
</organism>
<feature type="domain" description="Ketoreductase" evidence="4">
    <location>
        <begin position="264"/>
        <end position="489"/>
    </location>
</feature>
<dbReference type="InterPro" id="IPR050091">
    <property type="entry name" value="PKS_NRPS_Biosynth_Enz"/>
</dbReference>
<dbReference type="Pfam" id="PF08659">
    <property type="entry name" value="KR"/>
    <property type="match status" value="1"/>
</dbReference>
<dbReference type="PANTHER" id="PTHR43775:SF37">
    <property type="entry name" value="SI:DKEY-61P9.11"/>
    <property type="match status" value="1"/>
</dbReference>
<reference evidence="5 6" key="1">
    <citation type="submission" date="2020-09" db="EMBL/GenBank/DDBJ databases">
        <title>Biosynthesis of the nuclear factor of activated T cells inhibitor NFAT-133 and its congeners in Streptomyces pactum.</title>
        <authorList>
            <person name="Zhou W."/>
            <person name="Posri P."/>
            <person name="Abugrain M.E."/>
            <person name="Weisberg A.J."/>
            <person name="Chang J.H."/>
            <person name="Mahmud T."/>
        </authorList>
    </citation>
    <scope>NUCLEOTIDE SEQUENCE [LARGE SCALE GENOMIC DNA]</scope>
    <source>
        <strain evidence="5 6">ATCC 27456</strain>
    </source>
</reference>
<sequence length="848" mass="89738">MTARAHPPATRPGPPAAGTSPAAGGPPTAAPAPAPFPPAGPVPGPAGEAAEDAPVQPVTRMVWELTELPADTGHTVPAGLRVEVVGGPEELAGAVAAELTRHGARVHRGPAGGPADAVVDLSAAAPLGGADGPGGWRDALTGTVTALRARYDEWAAETAADRLFYLAVTRLGGGLGQHPGDALEEPLGGLWAGLAKTLHREFPNCNARVLDIGPDDVDRLPALIAAELGRVGEIEVGHRDGRRLTLTPTARPCPAPTLDLGPRDTVLISGGGRGIGWQLARTLAERHGTRVVITGREPLPAGDEPWAGTDEAGLKEYERGQWAARAPGESPAAVRRRLDRVRRLWELAGNLDRARRAGLRVEYARCDVTDPGQVRELIRREADRLTGVVHNAGVDTAARLPKKTDAEILRTVEVKIDGFRHLFDQVRELPLKFFCNVGSLTGRLGGMVGQLEYAAANDGLARLGRWAGRRAAFPVMTLAWPTWDRIGLIANFTATLRYMAAIDVTDGLDRWRAELLAGSEGEITFVGPLGRAIDPGQAVGYPVVPALPGFTASYPRIFHLGTVRRYRPHALLDATVTFDRAQAPVLGDFQVDGADAVPVSLLLENALRAAEWLVPEDFPALRVEALEDIVVPLALLRLTDGTARLDRTARAFHDGHHWVVEVGYHRAGDTAGPRARVRVVHAVRGGGPDTAGPARPPAPPRPQVAQTTTLRSGPPFLRWRGAVVPAAEWEPGPADRPVGRVRPCAANDLWATPYVPHPALPVAPLENVVRRCTRRGDGLSVTPDPLVVGRITPHASERGPSRVEGDPALGVWRITCEASGEPVATVAGFPGPLGLGDARAGAAPPPHH</sequence>
<dbReference type="InterPro" id="IPR057326">
    <property type="entry name" value="KR_dom"/>
</dbReference>
<feature type="region of interest" description="Disordered" evidence="3">
    <location>
        <begin position="685"/>
        <end position="712"/>
    </location>
</feature>
<feature type="compositionally biased region" description="Low complexity" evidence="3">
    <location>
        <begin position="45"/>
        <end position="54"/>
    </location>
</feature>
<evidence type="ECO:0000256" key="2">
    <source>
        <dbReference type="ARBA" id="ARBA00022553"/>
    </source>
</evidence>
<dbReference type="PANTHER" id="PTHR43775">
    <property type="entry name" value="FATTY ACID SYNTHASE"/>
    <property type="match status" value="1"/>
</dbReference>
<keyword evidence="2" id="KW-0597">Phosphoprotein</keyword>
<keyword evidence="6" id="KW-1185">Reference proteome</keyword>
<dbReference type="Proteomes" id="UP000807371">
    <property type="component" value="Unassembled WGS sequence"/>
</dbReference>
<accession>A0ABS0NRL5</accession>
<dbReference type="SUPFAM" id="SSF51735">
    <property type="entry name" value="NAD(P)-binding Rossmann-fold domains"/>
    <property type="match status" value="2"/>
</dbReference>
<dbReference type="SMART" id="SM00822">
    <property type="entry name" value="PKS_KR"/>
    <property type="match status" value="1"/>
</dbReference>
<protein>
    <submittedName>
        <fullName evidence="5">KR domain-containing protein</fullName>
    </submittedName>
</protein>
<dbReference type="InterPro" id="IPR013968">
    <property type="entry name" value="PKS_KR"/>
</dbReference>
<evidence type="ECO:0000256" key="3">
    <source>
        <dbReference type="SAM" id="MobiDB-lite"/>
    </source>
</evidence>
<evidence type="ECO:0000313" key="5">
    <source>
        <dbReference type="EMBL" id="MBH5337827.1"/>
    </source>
</evidence>
<dbReference type="Gene3D" id="3.40.50.720">
    <property type="entry name" value="NAD(P)-binding Rossmann-like Domain"/>
    <property type="match status" value="1"/>
</dbReference>
<proteinExistence type="predicted"/>
<gene>
    <name evidence="5" type="ORF">IHE55_24825</name>
</gene>
<dbReference type="RefSeq" id="WP_197991063.1">
    <property type="nucleotide sequence ID" value="NZ_JACYXC010000001.1"/>
</dbReference>
<feature type="compositionally biased region" description="Low complexity" evidence="3">
    <location>
        <begin position="16"/>
        <end position="27"/>
    </location>
</feature>
<comment type="caution">
    <text evidence="5">The sequence shown here is derived from an EMBL/GenBank/DDBJ whole genome shotgun (WGS) entry which is preliminary data.</text>
</comment>
<evidence type="ECO:0000313" key="6">
    <source>
        <dbReference type="Proteomes" id="UP000807371"/>
    </source>
</evidence>
<name>A0ABS0NRL5_9ACTN</name>
<feature type="compositionally biased region" description="Pro residues" evidence="3">
    <location>
        <begin position="28"/>
        <end position="44"/>
    </location>
</feature>